<evidence type="ECO:0000313" key="1">
    <source>
        <dbReference type="EMBL" id="KAF7785056.1"/>
    </source>
</evidence>
<comment type="caution">
    <text evidence="1">The sequence shown here is derived from an EMBL/GenBank/DDBJ whole genome shotgun (WGS) entry which is preliminary data.</text>
</comment>
<proteinExistence type="predicted"/>
<name>A0A8H7FCE7_AGABI</name>
<sequence>MLEEGARREEAYLKRRLQDLRKARIERLYRNTPNIPYFGDNASTNYLPYKRNQWKTLRPWLQEEKRLAKLEALYRDLNESEGGRPRAVAAGKYSNFRGMPLIEEVGLLHKLGISKEADIKSPTPSPPPHMSLTRLRIRMTTRSLIP</sequence>
<dbReference type="EMBL" id="JABXXO010000001">
    <property type="protein sequence ID" value="KAF7785056.1"/>
    <property type="molecule type" value="Genomic_DNA"/>
</dbReference>
<gene>
    <name evidence="1" type="ORF">Agabi119p4_1221</name>
</gene>
<reference evidence="1 2" key="1">
    <citation type="journal article" name="Sci. Rep.">
        <title>Telomere-to-telomere assembled and centromere annotated genomes of the two main subspecies of the button mushroom Agaricus bisporus reveal especially polymorphic chromosome ends.</title>
        <authorList>
            <person name="Sonnenberg A.S.M."/>
            <person name="Sedaghat-Telgerd N."/>
            <person name="Lavrijssen B."/>
            <person name="Ohm R.A."/>
            <person name="Hendrickx P.M."/>
            <person name="Scholtmeijer K."/>
            <person name="Baars J.J.P."/>
            <person name="van Peer A."/>
        </authorList>
    </citation>
    <scope>NUCLEOTIDE SEQUENCE [LARGE SCALE GENOMIC DNA]</scope>
    <source>
        <strain evidence="1 2">H119_p4</strain>
    </source>
</reference>
<accession>A0A8H7FCE7</accession>
<protein>
    <submittedName>
        <fullName evidence="1">Uncharacterized protein</fullName>
    </submittedName>
</protein>
<evidence type="ECO:0000313" key="2">
    <source>
        <dbReference type="Proteomes" id="UP000629468"/>
    </source>
</evidence>
<organism evidence="1 2">
    <name type="scientific">Agaricus bisporus var. burnettii</name>
    <dbReference type="NCBI Taxonomy" id="192524"/>
    <lineage>
        <taxon>Eukaryota</taxon>
        <taxon>Fungi</taxon>
        <taxon>Dikarya</taxon>
        <taxon>Basidiomycota</taxon>
        <taxon>Agaricomycotina</taxon>
        <taxon>Agaricomycetes</taxon>
        <taxon>Agaricomycetidae</taxon>
        <taxon>Agaricales</taxon>
        <taxon>Agaricineae</taxon>
        <taxon>Agaricaceae</taxon>
        <taxon>Agaricus</taxon>
    </lineage>
</organism>
<dbReference type="Proteomes" id="UP000629468">
    <property type="component" value="Unassembled WGS sequence"/>
</dbReference>
<dbReference type="AlphaFoldDB" id="A0A8H7FCE7"/>